<protein>
    <submittedName>
        <fullName evidence="2">Uncharacterized protein</fullName>
    </submittedName>
</protein>
<dbReference type="AlphaFoldDB" id="A0AAE0BNS3"/>
<proteinExistence type="predicted"/>
<keyword evidence="3" id="KW-1185">Reference proteome</keyword>
<organism evidence="2 3">
    <name type="scientific">Cymbomonas tetramitiformis</name>
    <dbReference type="NCBI Taxonomy" id="36881"/>
    <lineage>
        <taxon>Eukaryota</taxon>
        <taxon>Viridiplantae</taxon>
        <taxon>Chlorophyta</taxon>
        <taxon>Pyramimonadophyceae</taxon>
        <taxon>Pyramimonadales</taxon>
        <taxon>Pyramimonadaceae</taxon>
        <taxon>Cymbomonas</taxon>
    </lineage>
</organism>
<dbReference type="EMBL" id="LGRX02033778">
    <property type="protein sequence ID" value="KAK3239942.1"/>
    <property type="molecule type" value="Genomic_DNA"/>
</dbReference>
<gene>
    <name evidence="2" type="ORF">CYMTET_50164</name>
</gene>
<evidence type="ECO:0000256" key="1">
    <source>
        <dbReference type="SAM" id="MobiDB-lite"/>
    </source>
</evidence>
<evidence type="ECO:0000313" key="3">
    <source>
        <dbReference type="Proteomes" id="UP001190700"/>
    </source>
</evidence>
<reference evidence="2 3" key="1">
    <citation type="journal article" date="2015" name="Genome Biol. Evol.">
        <title>Comparative Genomics of a Bacterivorous Green Alga Reveals Evolutionary Causalities and Consequences of Phago-Mixotrophic Mode of Nutrition.</title>
        <authorList>
            <person name="Burns J.A."/>
            <person name="Paasch A."/>
            <person name="Narechania A."/>
            <person name="Kim E."/>
        </authorList>
    </citation>
    <scope>NUCLEOTIDE SEQUENCE [LARGE SCALE GENOMIC DNA]</scope>
    <source>
        <strain evidence="2 3">PLY_AMNH</strain>
    </source>
</reference>
<feature type="region of interest" description="Disordered" evidence="1">
    <location>
        <begin position="139"/>
        <end position="201"/>
    </location>
</feature>
<feature type="compositionally biased region" description="Basic and acidic residues" evidence="1">
    <location>
        <begin position="148"/>
        <end position="158"/>
    </location>
</feature>
<evidence type="ECO:0000313" key="2">
    <source>
        <dbReference type="EMBL" id="KAK3239942.1"/>
    </source>
</evidence>
<comment type="caution">
    <text evidence="2">The sequence shown here is derived from an EMBL/GenBank/DDBJ whole genome shotgun (WGS) entry which is preliminary data.</text>
</comment>
<sequence length="257" mass="28195">MEDLITASESSDSERGLTEAEDEAQELVCVLHDLPGPAQDAGAGYVDPATDQPVTAEAAQIAAGGKGKPHQAEDPDPPLNVAAMFSDDDEDYRPVSPPTVVGELTHLNGLWWAETPDLWHDAADTLAKMEAIPTTLGLQTRAQKQRAMGHEDKKKHDPSSPLDESPFSDAESVLEETPVPSIAPQEAHRAPVPQPGDPVVDKHDWKLKQTEFRRLQSTYSKLLGRHFQVDACCDTMGINRQRSSTKSCWRQTPLYEK</sequence>
<dbReference type="Proteomes" id="UP001190700">
    <property type="component" value="Unassembled WGS sequence"/>
</dbReference>
<name>A0AAE0BNS3_9CHLO</name>
<feature type="region of interest" description="Disordered" evidence="1">
    <location>
        <begin position="1"/>
        <end position="97"/>
    </location>
</feature>
<accession>A0AAE0BNS3</accession>